<keyword evidence="7 10" id="KW-0129">CBS domain</keyword>
<dbReference type="PRINTS" id="PR00762">
    <property type="entry name" value="CLCHANNEL"/>
</dbReference>
<feature type="transmembrane region" description="Helical" evidence="11">
    <location>
        <begin position="562"/>
        <end position="586"/>
    </location>
</feature>
<keyword evidence="9 11" id="KW-0868">Chloride</keyword>
<keyword evidence="6 11" id="KW-0406">Ion transport</keyword>
<dbReference type="GO" id="GO:0005254">
    <property type="term" value="F:chloride channel activity"/>
    <property type="evidence" value="ECO:0007669"/>
    <property type="project" value="UniProtKB-UniRule"/>
</dbReference>
<feature type="transmembrane region" description="Helical" evidence="11">
    <location>
        <begin position="426"/>
        <end position="449"/>
    </location>
</feature>
<evidence type="ECO:0000256" key="10">
    <source>
        <dbReference type="PROSITE-ProRule" id="PRU00703"/>
    </source>
</evidence>
<keyword evidence="8 11" id="KW-0472">Membrane</keyword>
<gene>
    <name evidence="13" type="ORF">HCN44_005874</name>
</gene>
<dbReference type="PROSITE" id="PS51371">
    <property type="entry name" value="CBS"/>
    <property type="match status" value="2"/>
</dbReference>
<evidence type="ECO:0000313" key="13">
    <source>
        <dbReference type="EMBL" id="KAF7993093.1"/>
    </source>
</evidence>
<feature type="transmembrane region" description="Helical" evidence="11">
    <location>
        <begin position="592"/>
        <end position="613"/>
    </location>
</feature>
<dbReference type="Pfam" id="PF00654">
    <property type="entry name" value="Voltage_CLC"/>
    <property type="match status" value="1"/>
</dbReference>
<dbReference type="InterPro" id="IPR051280">
    <property type="entry name" value="Cl-channel/antiporter"/>
</dbReference>
<dbReference type="Proteomes" id="UP000639338">
    <property type="component" value="Unassembled WGS sequence"/>
</dbReference>
<protein>
    <recommendedName>
        <fullName evidence="11">Chloride channel protein</fullName>
    </recommendedName>
</protein>
<accession>A0A835CTA8</accession>
<evidence type="ECO:0000259" key="12">
    <source>
        <dbReference type="PROSITE" id="PS51371"/>
    </source>
</evidence>
<evidence type="ECO:0000256" key="3">
    <source>
        <dbReference type="ARBA" id="ARBA00022692"/>
    </source>
</evidence>
<comment type="caution">
    <text evidence="13">The sequence shown here is derived from an EMBL/GenBank/DDBJ whole genome shotgun (WGS) entry which is preliminary data.</text>
</comment>
<evidence type="ECO:0000256" key="6">
    <source>
        <dbReference type="ARBA" id="ARBA00023065"/>
    </source>
</evidence>
<keyword evidence="5 11" id="KW-1133">Transmembrane helix</keyword>
<keyword evidence="3 11" id="KW-0812">Transmembrane</keyword>
<feature type="transmembrane region" description="Helical" evidence="11">
    <location>
        <begin position="243"/>
        <end position="260"/>
    </location>
</feature>
<feature type="transmembrane region" description="Helical" evidence="11">
    <location>
        <begin position="528"/>
        <end position="550"/>
    </location>
</feature>
<evidence type="ECO:0000256" key="5">
    <source>
        <dbReference type="ARBA" id="ARBA00022989"/>
    </source>
</evidence>
<dbReference type="InterPro" id="IPR046342">
    <property type="entry name" value="CBS_dom_sf"/>
</dbReference>
<feature type="transmembrane region" description="Helical" evidence="11">
    <location>
        <begin position="382"/>
        <end position="406"/>
    </location>
</feature>
<reference evidence="13 14" key="1">
    <citation type="submission" date="2020-08" db="EMBL/GenBank/DDBJ databases">
        <title>Aphidius gifuensis genome sequencing and assembly.</title>
        <authorList>
            <person name="Du Z."/>
        </authorList>
    </citation>
    <scope>NUCLEOTIDE SEQUENCE [LARGE SCALE GENOMIC DNA]</scope>
    <source>
        <strain evidence="13">YNYX2018</strain>
        <tissue evidence="13">Adults</tissue>
    </source>
</reference>
<feature type="transmembrane region" description="Helical" evidence="11">
    <location>
        <begin position="304"/>
        <end position="327"/>
    </location>
</feature>
<evidence type="ECO:0000313" key="14">
    <source>
        <dbReference type="Proteomes" id="UP000639338"/>
    </source>
</evidence>
<evidence type="ECO:0000256" key="11">
    <source>
        <dbReference type="RuleBase" id="RU361221"/>
    </source>
</evidence>
<keyword evidence="2 11" id="KW-0813">Transport</keyword>
<feature type="domain" description="CBS" evidence="12">
    <location>
        <begin position="646"/>
        <end position="713"/>
    </location>
</feature>
<feature type="transmembrane region" description="Helical" evidence="11">
    <location>
        <begin position="143"/>
        <end position="164"/>
    </location>
</feature>
<comment type="similarity">
    <text evidence="11">Belongs to the chloride channel (TC 2.A.49) family.</text>
</comment>
<evidence type="ECO:0000256" key="9">
    <source>
        <dbReference type="ARBA" id="ARBA00023214"/>
    </source>
</evidence>
<name>A0A835CTA8_APHGI</name>
<feature type="domain" description="CBS" evidence="12">
    <location>
        <begin position="757"/>
        <end position="815"/>
    </location>
</feature>
<keyword evidence="14" id="KW-1185">Reference proteome</keyword>
<dbReference type="PANTHER" id="PTHR11689:SF136">
    <property type="entry name" value="H(+)_CL(-) EXCHANGE TRANSPORTER 7"/>
    <property type="match status" value="1"/>
</dbReference>
<dbReference type="InterPro" id="IPR001807">
    <property type="entry name" value="ClC"/>
</dbReference>
<dbReference type="Gene3D" id="1.10.3080.10">
    <property type="entry name" value="Clc chloride channel"/>
    <property type="match status" value="1"/>
</dbReference>
<sequence>MQEEIIKVIEPEINIDNNISINSEIREIDELDHGGSSSTDDDSKLIKTRPRNIFPSYYNDSVSARFRNNGYSSGAYAFNSLIESVSHRQSNRVNDDEFKPGSTDFLSANYDSLDYDTCENHFLQNEERKKGYKFIVRKNLARWFIFSLIGVCTALIACFVDISIDLLSNLKYGALKSYVDYCIKNDCLWFPYFMWIIFNIVPVLVGAFLVTYVEPVAGGSGIPQVKCYLNGIKIPRVVRIKTLFVKIIGVISTVVGGLAAGKEGPMIHAGAVVAAGLSQGKSTTFKSDLKIFQYFREDHEKRDFVAGGAAAGVSAAFGAPIGGVLFSMEEGTSFFNQSLTWRILFASMISTFTLNIVLSTYQKDHRGDISYSGLLNLGKFDTMTYSIFEIPLFMIVGIIGGLMGSLWNHINFKITCFRAKYVKEKWMKIIDVIVIAVITATVGFVMICYMDDCQIEGKASTKYPVKMLCDDGKESAIAALWFQTPESTVRSLFHDPKGSHNDLTLALFVVVYFFLAASTFGLSVSGGIFIPCLLIGSAWGRLFGSGLAKIFPSDNFLDPGKYALLGAAAQLGGVVRMTISLTAILIESTQGISFGLPVIIVLIMAKWVGDFFNEGIYDILIRMAGVPLLPWEAPPLANNIYVSEMMSHPVVTLKTTENVGHIVELLKCVKFNGFPIIDPPTGDQAQIHYYGRFRGLILRSQLIVLLKNKIFNEYYDDWEKTMSTNIFRNEYPRYPNIDNIYITEEEKTFTIDLRPFMNPSPYTLQHSMTLPRAFRLFRGLGLRHLPVVNDTHEVIGMITRKDVARYRIWKHRGKMGLDELLITDKI</sequence>
<comment type="subcellular location">
    <subcellularLocation>
        <location evidence="1 11">Membrane</location>
        <topology evidence="1 11">Multi-pass membrane protein</topology>
    </subcellularLocation>
</comment>
<dbReference type="GO" id="GO:0005765">
    <property type="term" value="C:lysosomal membrane"/>
    <property type="evidence" value="ECO:0007669"/>
    <property type="project" value="TreeGrafter"/>
</dbReference>
<dbReference type="InterPro" id="IPR000644">
    <property type="entry name" value="CBS_dom"/>
</dbReference>
<dbReference type="PANTHER" id="PTHR11689">
    <property type="entry name" value="CHLORIDE CHANNEL PROTEIN CLC FAMILY MEMBER"/>
    <property type="match status" value="1"/>
</dbReference>
<dbReference type="SUPFAM" id="SSF54631">
    <property type="entry name" value="CBS-domain pair"/>
    <property type="match status" value="1"/>
</dbReference>
<evidence type="ECO:0000256" key="4">
    <source>
        <dbReference type="ARBA" id="ARBA00022737"/>
    </source>
</evidence>
<proteinExistence type="inferred from homology"/>
<dbReference type="Gene3D" id="3.10.580.10">
    <property type="entry name" value="CBS-domain"/>
    <property type="match status" value="1"/>
</dbReference>
<evidence type="ECO:0000256" key="1">
    <source>
        <dbReference type="ARBA" id="ARBA00004141"/>
    </source>
</evidence>
<dbReference type="SMART" id="SM00116">
    <property type="entry name" value="CBS"/>
    <property type="match status" value="2"/>
</dbReference>
<feature type="transmembrane region" description="Helical" evidence="11">
    <location>
        <begin position="503"/>
        <end position="522"/>
    </location>
</feature>
<feature type="transmembrane region" description="Helical" evidence="11">
    <location>
        <begin position="339"/>
        <end position="361"/>
    </location>
</feature>
<dbReference type="CDD" id="cd04591">
    <property type="entry name" value="CBS_pair_voltage-gated_CLC_euk_bac"/>
    <property type="match status" value="1"/>
</dbReference>
<dbReference type="OrthoDB" id="428525at2759"/>
<feature type="transmembrane region" description="Helical" evidence="11">
    <location>
        <begin position="192"/>
        <end position="213"/>
    </location>
</feature>
<organism evidence="13 14">
    <name type="scientific">Aphidius gifuensis</name>
    <name type="common">Parasitoid wasp</name>
    <dbReference type="NCBI Taxonomy" id="684658"/>
    <lineage>
        <taxon>Eukaryota</taxon>
        <taxon>Metazoa</taxon>
        <taxon>Ecdysozoa</taxon>
        <taxon>Arthropoda</taxon>
        <taxon>Hexapoda</taxon>
        <taxon>Insecta</taxon>
        <taxon>Pterygota</taxon>
        <taxon>Neoptera</taxon>
        <taxon>Endopterygota</taxon>
        <taxon>Hymenoptera</taxon>
        <taxon>Apocrita</taxon>
        <taxon>Ichneumonoidea</taxon>
        <taxon>Braconidae</taxon>
        <taxon>Aphidiinae</taxon>
        <taxon>Aphidius</taxon>
    </lineage>
</organism>
<dbReference type="SUPFAM" id="SSF81340">
    <property type="entry name" value="Clc chloride channel"/>
    <property type="match status" value="1"/>
</dbReference>
<dbReference type="InterPro" id="IPR014743">
    <property type="entry name" value="Cl-channel_core"/>
</dbReference>
<evidence type="ECO:0000256" key="7">
    <source>
        <dbReference type="ARBA" id="ARBA00023122"/>
    </source>
</evidence>
<evidence type="ECO:0000256" key="2">
    <source>
        <dbReference type="ARBA" id="ARBA00022448"/>
    </source>
</evidence>
<dbReference type="EMBL" id="JACMRX010000003">
    <property type="protein sequence ID" value="KAF7993093.1"/>
    <property type="molecule type" value="Genomic_DNA"/>
</dbReference>
<dbReference type="AlphaFoldDB" id="A0A835CTA8"/>
<dbReference type="Pfam" id="PF00571">
    <property type="entry name" value="CBS"/>
    <property type="match status" value="1"/>
</dbReference>
<keyword evidence="4" id="KW-0677">Repeat</keyword>
<evidence type="ECO:0000256" key="8">
    <source>
        <dbReference type="ARBA" id="ARBA00023136"/>
    </source>
</evidence>